<evidence type="ECO:0000313" key="2">
    <source>
        <dbReference type="EMBL" id="KAK5972655.1"/>
    </source>
</evidence>
<proteinExistence type="predicted"/>
<dbReference type="Gene3D" id="3.90.190.10">
    <property type="entry name" value="Protein tyrosine phosphatase superfamily"/>
    <property type="match status" value="1"/>
</dbReference>
<dbReference type="GO" id="GO:0062026">
    <property type="term" value="P:negative regulation of SCF-dependent proteasomal ubiquitin-dependent catabolic process"/>
    <property type="evidence" value="ECO:0007669"/>
    <property type="project" value="TreeGrafter"/>
</dbReference>
<dbReference type="PANTHER" id="PTHR46588:SF1">
    <property type="entry name" value="SERINE_THREONINE_TYROSINE-INTERACTING PROTEIN"/>
    <property type="match status" value="1"/>
</dbReference>
<dbReference type="GO" id="GO:0005737">
    <property type="term" value="C:cytoplasm"/>
    <property type="evidence" value="ECO:0007669"/>
    <property type="project" value="TreeGrafter"/>
</dbReference>
<dbReference type="InterPro" id="IPR052449">
    <property type="entry name" value="STYX-Interacting_Phosphatase"/>
</dbReference>
<dbReference type="SUPFAM" id="SSF52799">
    <property type="entry name" value="(Phosphotyrosine protein) phosphatases II"/>
    <property type="match status" value="1"/>
</dbReference>
<dbReference type="GO" id="GO:0070372">
    <property type="term" value="P:regulation of ERK1 and ERK2 cascade"/>
    <property type="evidence" value="ECO:0007669"/>
    <property type="project" value="TreeGrafter"/>
</dbReference>
<keyword evidence="3" id="KW-1185">Reference proteome</keyword>
<reference evidence="2 3" key="1">
    <citation type="submission" date="2019-10" db="EMBL/GenBank/DDBJ databases">
        <title>Assembly and Annotation for the nematode Trichostrongylus colubriformis.</title>
        <authorList>
            <person name="Martin J."/>
        </authorList>
    </citation>
    <scope>NUCLEOTIDE SEQUENCE [LARGE SCALE GENOMIC DNA]</scope>
    <source>
        <strain evidence="2">G859</strain>
        <tissue evidence="2">Whole worm</tissue>
    </source>
</reference>
<dbReference type="GO" id="GO:0005654">
    <property type="term" value="C:nucleoplasm"/>
    <property type="evidence" value="ECO:0007669"/>
    <property type="project" value="TreeGrafter"/>
</dbReference>
<organism evidence="2 3">
    <name type="scientific">Trichostrongylus colubriformis</name>
    <name type="common">Black scour worm</name>
    <dbReference type="NCBI Taxonomy" id="6319"/>
    <lineage>
        <taxon>Eukaryota</taxon>
        <taxon>Metazoa</taxon>
        <taxon>Ecdysozoa</taxon>
        <taxon>Nematoda</taxon>
        <taxon>Chromadorea</taxon>
        <taxon>Rhabditida</taxon>
        <taxon>Rhabditina</taxon>
        <taxon>Rhabditomorpha</taxon>
        <taxon>Strongyloidea</taxon>
        <taxon>Trichostrongylidae</taxon>
        <taxon>Trichostrongylus</taxon>
    </lineage>
</organism>
<protein>
    <submittedName>
        <fullName evidence="2">Dual specificity phosphatase catalytic domain protein</fullName>
    </submittedName>
</protein>
<evidence type="ECO:0000313" key="3">
    <source>
        <dbReference type="Proteomes" id="UP001331761"/>
    </source>
</evidence>
<dbReference type="InterPro" id="IPR029021">
    <property type="entry name" value="Prot-tyrosine_phosphatase-like"/>
</dbReference>
<dbReference type="PANTHER" id="PTHR46588">
    <property type="entry name" value="SERINE/THREONINE/TYROSINE-INTERACTING PROTEIN"/>
    <property type="match status" value="1"/>
</dbReference>
<gene>
    <name evidence="2" type="ORF">GCK32_011310</name>
</gene>
<feature type="region of interest" description="Disordered" evidence="1">
    <location>
        <begin position="50"/>
        <end position="87"/>
    </location>
</feature>
<name>A0AAN8FMJ3_TRICO</name>
<accession>A0AAN8FMJ3</accession>
<feature type="compositionally biased region" description="Polar residues" evidence="1">
    <location>
        <begin position="50"/>
        <end position="67"/>
    </location>
</feature>
<comment type="caution">
    <text evidence="2">The sequence shown here is derived from an EMBL/GenBank/DDBJ whole genome shotgun (WGS) entry which is preliminary data.</text>
</comment>
<dbReference type="GO" id="GO:1990444">
    <property type="term" value="F:F-box domain binding"/>
    <property type="evidence" value="ECO:0007669"/>
    <property type="project" value="TreeGrafter"/>
</dbReference>
<evidence type="ECO:0000256" key="1">
    <source>
        <dbReference type="SAM" id="MobiDB-lite"/>
    </source>
</evidence>
<dbReference type="Proteomes" id="UP001331761">
    <property type="component" value="Unassembled WGS sequence"/>
</dbReference>
<dbReference type="AlphaFoldDB" id="A0AAN8FMJ3"/>
<dbReference type="EMBL" id="WIXE01016445">
    <property type="protein sequence ID" value="KAK5972655.1"/>
    <property type="molecule type" value="Genomic_DNA"/>
</dbReference>
<sequence>MFVSDEKAWSDPCVHHNFDLILEMIHRPRHLNRSQTGPVPLGCERTYGRSVSASGATSTRHGSSDGNCTPVMYVKPREPSSLRPQSQSVDSGVVSLASPIQPACSLNPMPCSSEMLRVHEFIFLGNADAAVKMKQNCQQNIHYYINVSEKATSTMKSSQSCTSLDQATQQSGSSVVIPFRKNMPVKELFQMFVVVNDIIRQARNKAQRVLLFSEDGLGACLAFALAYNIQYYRLDLTSALSNFDKLKFKIEVDDFSKDVLIKWAAFCEEQRIREMSIQRRTEWKEKRPATVDSAVKRVAWQ</sequence>